<dbReference type="Pfam" id="PF14607">
    <property type="entry name" value="GxDLY"/>
    <property type="match status" value="1"/>
</dbReference>
<sequence length="367" mass="41540">MSNDVSKLDSALSVDVNNNNNEAWRWYSPLKEPFRVTGLPWLKQDGVYRRLPLKPAYPIRSEVDRLANFTAGVQIHFQTDSPKLSVRVVLADKANMYQMPATGQCGVDCYIRSHGEQKFVNVTCYEPALSEYEAILFESFGDQMKEITLNLPLYMGVKEMWIGIDPSASVAVSPGFVSDKRVLIYGTSITHGACASRPGMAYPNILSRMFPLEFVNLGFSGNAQGEPELAQIISEIPDPALLVLDYEGNTPSTERLRETLPEFIRIFRSRYSEVPILVISQIRLAKEAFDVHMSRVREERKQIQQETVERLRQSGDHNIHFFNGEEMLGLEYGECTVDGIHPSDLGYKRISDALKPLLEKLLLPYLK</sequence>
<dbReference type="InterPro" id="IPR036514">
    <property type="entry name" value="SGNH_hydro_sf"/>
</dbReference>
<dbReference type="Gene3D" id="2.60.120.260">
    <property type="entry name" value="Galactose-binding domain-like"/>
    <property type="match status" value="1"/>
</dbReference>
<keyword evidence="4" id="KW-1185">Reference proteome</keyword>
<dbReference type="RefSeq" id="WP_171692854.1">
    <property type="nucleotide sequence ID" value="NZ_WHOC01000158.1"/>
</dbReference>
<evidence type="ECO:0000259" key="1">
    <source>
        <dbReference type="Pfam" id="PF14606"/>
    </source>
</evidence>
<feature type="domain" description="SGNH hydrolase-type esterase" evidence="1">
    <location>
        <begin position="180"/>
        <end position="358"/>
    </location>
</feature>
<dbReference type="InterPro" id="IPR032740">
    <property type="entry name" value="GxDLY"/>
</dbReference>
<proteinExistence type="predicted"/>
<reference evidence="3 4" key="1">
    <citation type="submission" date="2019-10" db="EMBL/GenBank/DDBJ databases">
        <title>Description of Paenibacillus choica sp. nov.</title>
        <authorList>
            <person name="Carlier A."/>
            <person name="Qi S."/>
        </authorList>
    </citation>
    <scope>NUCLEOTIDE SEQUENCE [LARGE SCALE GENOMIC DNA]</scope>
    <source>
        <strain evidence="3 4">LMG 31460</strain>
    </source>
</reference>
<dbReference type="EMBL" id="WHOC01000158">
    <property type="protein sequence ID" value="NOU90042.1"/>
    <property type="molecule type" value="Genomic_DNA"/>
</dbReference>
<dbReference type="Pfam" id="PF14606">
    <property type="entry name" value="Lipase_GDSL_3"/>
    <property type="match status" value="1"/>
</dbReference>
<name>A0ABX1ZAA9_9BACL</name>
<feature type="domain" description="SGNH hydrolase-type esterase N-terminal" evidence="2">
    <location>
        <begin position="25"/>
        <end position="169"/>
    </location>
</feature>
<dbReference type="InterPro" id="IPR013830">
    <property type="entry name" value="SGNH_hydro"/>
</dbReference>
<protein>
    <recommendedName>
        <fullName evidence="5">Lysophospholipase L1</fullName>
    </recommendedName>
</protein>
<accession>A0ABX1ZAA9</accession>
<organism evidence="3 4">
    <name type="scientific">Paenibacillus germinis</name>
    <dbReference type="NCBI Taxonomy" id="2654979"/>
    <lineage>
        <taxon>Bacteria</taxon>
        <taxon>Bacillati</taxon>
        <taxon>Bacillota</taxon>
        <taxon>Bacilli</taxon>
        <taxon>Bacillales</taxon>
        <taxon>Paenibacillaceae</taxon>
        <taxon>Paenibacillus</taxon>
    </lineage>
</organism>
<evidence type="ECO:0000259" key="2">
    <source>
        <dbReference type="Pfam" id="PF14607"/>
    </source>
</evidence>
<evidence type="ECO:0008006" key="5">
    <source>
        <dbReference type="Google" id="ProtNLM"/>
    </source>
</evidence>
<dbReference type="Gene3D" id="3.40.50.1110">
    <property type="entry name" value="SGNH hydrolase"/>
    <property type="match status" value="1"/>
</dbReference>
<dbReference type="SUPFAM" id="SSF52266">
    <property type="entry name" value="SGNH hydrolase"/>
    <property type="match status" value="1"/>
</dbReference>
<evidence type="ECO:0000313" key="3">
    <source>
        <dbReference type="EMBL" id="NOU90042.1"/>
    </source>
</evidence>
<dbReference type="Proteomes" id="UP000658690">
    <property type="component" value="Unassembled WGS sequence"/>
</dbReference>
<gene>
    <name evidence="3" type="ORF">GC102_30425</name>
</gene>
<comment type="caution">
    <text evidence="3">The sequence shown here is derived from an EMBL/GenBank/DDBJ whole genome shotgun (WGS) entry which is preliminary data.</text>
</comment>
<evidence type="ECO:0000313" key="4">
    <source>
        <dbReference type="Proteomes" id="UP000658690"/>
    </source>
</evidence>